<organism evidence="6 7">
    <name type="scientific">Polycladospora coralii</name>
    <dbReference type="NCBI Taxonomy" id="2771432"/>
    <lineage>
        <taxon>Bacteria</taxon>
        <taxon>Bacillati</taxon>
        <taxon>Bacillota</taxon>
        <taxon>Bacilli</taxon>
        <taxon>Bacillales</taxon>
        <taxon>Thermoactinomycetaceae</taxon>
        <taxon>Polycladospora</taxon>
    </lineage>
</organism>
<dbReference type="Pfam" id="PF00005">
    <property type="entry name" value="ABC_tran"/>
    <property type="match status" value="1"/>
</dbReference>
<dbReference type="Proteomes" id="UP000661691">
    <property type="component" value="Unassembled WGS sequence"/>
</dbReference>
<evidence type="ECO:0000313" key="7">
    <source>
        <dbReference type="Proteomes" id="UP000661691"/>
    </source>
</evidence>
<dbReference type="CDD" id="cd03268">
    <property type="entry name" value="ABC_BcrA_bacitracin_resist"/>
    <property type="match status" value="1"/>
</dbReference>
<dbReference type="InterPro" id="IPR027417">
    <property type="entry name" value="P-loop_NTPase"/>
</dbReference>
<dbReference type="PROSITE" id="PS00211">
    <property type="entry name" value="ABC_TRANSPORTER_1"/>
    <property type="match status" value="1"/>
</dbReference>
<dbReference type="Gene3D" id="3.40.50.300">
    <property type="entry name" value="P-loop containing nucleotide triphosphate hydrolases"/>
    <property type="match status" value="1"/>
</dbReference>
<dbReference type="AlphaFoldDB" id="A0A926RU35"/>
<dbReference type="GO" id="GO:0005524">
    <property type="term" value="F:ATP binding"/>
    <property type="evidence" value="ECO:0007669"/>
    <property type="project" value="UniProtKB-KW"/>
</dbReference>
<evidence type="ECO:0000256" key="1">
    <source>
        <dbReference type="ARBA" id="ARBA00005417"/>
    </source>
</evidence>
<evidence type="ECO:0000256" key="4">
    <source>
        <dbReference type="ARBA" id="ARBA00022840"/>
    </source>
</evidence>
<protein>
    <submittedName>
        <fullName evidence="6">ABC transporter ATP-binding protein</fullName>
    </submittedName>
</protein>
<dbReference type="SMART" id="SM00382">
    <property type="entry name" value="AAA"/>
    <property type="match status" value="1"/>
</dbReference>
<evidence type="ECO:0000256" key="3">
    <source>
        <dbReference type="ARBA" id="ARBA00022741"/>
    </source>
</evidence>
<gene>
    <name evidence="6" type="ORF">IC620_06925</name>
</gene>
<dbReference type="PANTHER" id="PTHR43335:SF4">
    <property type="entry name" value="ABC TRANSPORTER, ATP-BINDING PROTEIN"/>
    <property type="match status" value="1"/>
</dbReference>
<dbReference type="PROSITE" id="PS50893">
    <property type="entry name" value="ABC_TRANSPORTER_2"/>
    <property type="match status" value="1"/>
</dbReference>
<dbReference type="InterPro" id="IPR017871">
    <property type="entry name" value="ABC_transporter-like_CS"/>
</dbReference>
<keyword evidence="2" id="KW-0813">Transport</keyword>
<dbReference type="RefSeq" id="WP_191141857.1">
    <property type="nucleotide sequence ID" value="NZ_JACXAH010000008.1"/>
</dbReference>
<dbReference type="SUPFAM" id="SSF52540">
    <property type="entry name" value="P-loop containing nucleoside triphosphate hydrolases"/>
    <property type="match status" value="1"/>
</dbReference>
<evidence type="ECO:0000256" key="2">
    <source>
        <dbReference type="ARBA" id="ARBA00022448"/>
    </source>
</evidence>
<sequence>MVILEKLILETKNLTKKYKEEAVVNAVNLKVKEGSIYGFLGPNGAGKTTAIRLILGLTRSDQGEVYIFEKDFHKHRSEILSKIGSLIESPSYYPHLTGGENLEVFRRIWGIADKKRVDEVLEIVKLTQAKNKKAKNYSLGMKQRLGIALALLHQPQFLILDEPTNGLDPSGIHEIRELVKEMPKQFGITVMLSSHLLSEIEQVATDVGIIREGNLIYQDSLKELQKQAKPQIVLSVDQTERAKNVLADTPFEYFADENEIFILNPESHAVGLITKTLVEKEITIHRIEERGGSLEQIFLDMVGSDAS</sequence>
<reference evidence="6" key="1">
    <citation type="submission" date="2020-09" db="EMBL/GenBank/DDBJ databases">
        <title>A novel bacterium of genus Hazenella, isolated from South China Sea.</title>
        <authorList>
            <person name="Huang H."/>
            <person name="Mo K."/>
            <person name="Hu Y."/>
        </authorList>
    </citation>
    <scope>NUCLEOTIDE SEQUENCE</scope>
    <source>
        <strain evidence="6">IB182357</strain>
    </source>
</reference>
<proteinExistence type="inferred from homology"/>
<dbReference type="GO" id="GO:0016887">
    <property type="term" value="F:ATP hydrolysis activity"/>
    <property type="evidence" value="ECO:0007669"/>
    <property type="project" value="InterPro"/>
</dbReference>
<dbReference type="EMBL" id="JACXAH010000008">
    <property type="protein sequence ID" value="MBD1372092.1"/>
    <property type="molecule type" value="Genomic_DNA"/>
</dbReference>
<keyword evidence="4 6" id="KW-0067">ATP-binding</keyword>
<comment type="similarity">
    <text evidence="1">Belongs to the ABC transporter superfamily.</text>
</comment>
<keyword evidence="3" id="KW-0547">Nucleotide-binding</keyword>
<accession>A0A926RU35</accession>
<keyword evidence="7" id="KW-1185">Reference proteome</keyword>
<feature type="domain" description="ABC transporter" evidence="5">
    <location>
        <begin position="9"/>
        <end position="237"/>
    </location>
</feature>
<evidence type="ECO:0000259" key="5">
    <source>
        <dbReference type="PROSITE" id="PS50893"/>
    </source>
</evidence>
<dbReference type="InterPro" id="IPR003593">
    <property type="entry name" value="AAA+_ATPase"/>
</dbReference>
<name>A0A926RU35_9BACL</name>
<evidence type="ECO:0000313" key="6">
    <source>
        <dbReference type="EMBL" id="MBD1372092.1"/>
    </source>
</evidence>
<dbReference type="InterPro" id="IPR003439">
    <property type="entry name" value="ABC_transporter-like_ATP-bd"/>
</dbReference>
<dbReference type="PANTHER" id="PTHR43335">
    <property type="entry name" value="ABC TRANSPORTER, ATP-BINDING PROTEIN"/>
    <property type="match status" value="1"/>
</dbReference>
<comment type="caution">
    <text evidence="6">The sequence shown here is derived from an EMBL/GenBank/DDBJ whole genome shotgun (WGS) entry which is preliminary data.</text>
</comment>